<feature type="transmembrane region" description="Helical" evidence="1">
    <location>
        <begin position="410"/>
        <end position="428"/>
    </location>
</feature>
<organism evidence="2 3">
    <name type="scientific">Sandaracinomonas limnophila</name>
    <dbReference type="NCBI Taxonomy" id="1862386"/>
    <lineage>
        <taxon>Bacteria</taxon>
        <taxon>Pseudomonadati</taxon>
        <taxon>Bacteroidota</taxon>
        <taxon>Cytophagia</taxon>
        <taxon>Cytophagales</taxon>
        <taxon>Flectobacillaceae</taxon>
        <taxon>Sandaracinomonas</taxon>
    </lineage>
</organism>
<dbReference type="AlphaFoldDB" id="A0A437PUI5"/>
<feature type="transmembrane region" description="Helical" evidence="1">
    <location>
        <begin position="377"/>
        <end position="398"/>
    </location>
</feature>
<accession>A0A437PUI5</accession>
<reference evidence="2 3" key="1">
    <citation type="submission" date="2019-01" db="EMBL/GenBank/DDBJ databases">
        <authorList>
            <person name="Chen W.-M."/>
        </authorList>
    </citation>
    <scope>NUCLEOTIDE SEQUENCE [LARGE SCALE GENOMIC DNA]</scope>
    <source>
        <strain evidence="2 3">FSY-15</strain>
    </source>
</reference>
<feature type="transmembrane region" description="Helical" evidence="1">
    <location>
        <begin position="26"/>
        <end position="44"/>
    </location>
</feature>
<keyword evidence="1" id="KW-0812">Transmembrane</keyword>
<dbReference type="PANTHER" id="PTHR43044">
    <property type="match status" value="1"/>
</dbReference>
<keyword evidence="1" id="KW-0472">Membrane</keyword>
<feature type="transmembrane region" description="Helical" evidence="1">
    <location>
        <begin position="98"/>
        <end position="116"/>
    </location>
</feature>
<dbReference type="Proteomes" id="UP000282832">
    <property type="component" value="Unassembled WGS sequence"/>
</dbReference>
<keyword evidence="1" id="KW-1133">Transmembrane helix</keyword>
<dbReference type="PANTHER" id="PTHR43044:SF1">
    <property type="entry name" value="QUINOL:CYTOCHROME C OXIDOREDUCTASE QUINONE-BINDING SUBUNIT 2"/>
    <property type="match status" value="1"/>
</dbReference>
<evidence type="ECO:0000313" key="3">
    <source>
        <dbReference type="Proteomes" id="UP000282832"/>
    </source>
</evidence>
<comment type="caution">
    <text evidence="2">The sequence shown here is derived from an EMBL/GenBank/DDBJ whole genome shotgun (WGS) entry which is preliminary data.</text>
</comment>
<keyword evidence="3" id="KW-1185">Reference proteome</keyword>
<sequence>MAGHSHFSPANVEEHFEFTSEGKRRVIIAFIVGLVATIIGIYLLSKGESGGHEIAAAGHEAAGAGHEAAQAHVSGGAVSHQAGAEEHYDWTNRIWANVWLNAVFFTGIAVVGMFFVSLQYLTKSGWSSVMKRVPEAFPKFLFVSIPILALVFFFKGDVIFHWMHHGVTEVGNANYDKIIAGKSGYLNKNFFLIRLLGFGAIWIILWNMLRKKSLEEDLIGGTDLFTQKVKIGTAFIVVFGASSSIFAWDWVMSIDTHWFSTMFGWYMFASWHVTTYAVIVLAILYLKDKGLMAYVNENHLHDLGKFMFAFSIFWSYVWFEQFLLIYYANLPEESIYFLERWEGHDKIYKASEVLMVLLNFLLPFLVLMTRDAKRTRIFLKIAAFLIIAGHYIDFYQMIMPGVLGKHGGYGLVEFGMVTVFASAFIYMISAELTKASLVAKNHPFLPEALHHDI</sequence>
<feature type="transmembrane region" description="Helical" evidence="1">
    <location>
        <begin position="229"/>
        <end position="251"/>
    </location>
</feature>
<feature type="transmembrane region" description="Helical" evidence="1">
    <location>
        <begin position="263"/>
        <end position="286"/>
    </location>
</feature>
<protein>
    <submittedName>
        <fullName evidence="2">Quinol:cytochrome C oxidoreductase</fullName>
    </submittedName>
</protein>
<feature type="transmembrane region" description="Helical" evidence="1">
    <location>
        <begin position="136"/>
        <end position="154"/>
    </location>
</feature>
<feature type="transmembrane region" description="Helical" evidence="1">
    <location>
        <begin position="347"/>
        <end position="365"/>
    </location>
</feature>
<feature type="transmembrane region" description="Helical" evidence="1">
    <location>
        <begin position="191"/>
        <end position="209"/>
    </location>
</feature>
<dbReference type="OrthoDB" id="140980at2"/>
<proteinExistence type="predicted"/>
<gene>
    <name evidence="2" type="ORF">EOJ36_05725</name>
</gene>
<evidence type="ECO:0000313" key="2">
    <source>
        <dbReference type="EMBL" id="RVU25912.1"/>
    </source>
</evidence>
<name>A0A437PUI5_9BACT</name>
<evidence type="ECO:0000256" key="1">
    <source>
        <dbReference type="SAM" id="Phobius"/>
    </source>
</evidence>
<dbReference type="RefSeq" id="WP_127803241.1">
    <property type="nucleotide sequence ID" value="NZ_SACY01000002.1"/>
</dbReference>
<dbReference type="EMBL" id="SACY01000002">
    <property type="protein sequence ID" value="RVU25912.1"/>
    <property type="molecule type" value="Genomic_DNA"/>
</dbReference>
<feature type="transmembrane region" description="Helical" evidence="1">
    <location>
        <begin position="306"/>
        <end position="327"/>
    </location>
</feature>